<reference evidence="1" key="1">
    <citation type="submission" date="2021-01" db="EMBL/GenBank/DDBJ databases">
        <authorList>
            <consortium name="Genoscope - CEA"/>
            <person name="William W."/>
        </authorList>
    </citation>
    <scope>NUCLEOTIDE SEQUENCE</scope>
</reference>
<name>A0A8S1LI56_PARPR</name>
<comment type="caution">
    <text evidence="1">The sequence shown here is derived from an EMBL/GenBank/DDBJ whole genome shotgun (WGS) entry which is preliminary data.</text>
</comment>
<dbReference type="Proteomes" id="UP000688137">
    <property type="component" value="Unassembled WGS sequence"/>
</dbReference>
<accession>A0A8S1LI56</accession>
<dbReference type="OMA" id="NLAYFQM"/>
<evidence type="ECO:0000313" key="2">
    <source>
        <dbReference type="Proteomes" id="UP000688137"/>
    </source>
</evidence>
<protein>
    <submittedName>
        <fullName evidence="1">Uncharacterized protein</fullName>
    </submittedName>
</protein>
<evidence type="ECO:0000313" key="1">
    <source>
        <dbReference type="EMBL" id="CAD8067868.1"/>
    </source>
</evidence>
<dbReference type="EMBL" id="CAJJDM010000040">
    <property type="protein sequence ID" value="CAD8067868.1"/>
    <property type="molecule type" value="Genomic_DNA"/>
</dbReference>
<gene>
    <name evidence="1" type="ORF">PPRIM_AZ9-3.1.T0410206</name>
</gene>
<dbReference type="AlphaFoldDB" id="A0A8S1LI56"/>
<sequence>MVQELQQILNYQEILKPINEYEQIKQQSGQVYNYIYEQIQTDQEFLDLELKIHFNKLQNQNENQESTLFNLIKIKQCFIQYVNILQKRNQVNFKFRLIDKYQQNFFQFLQHQLSQNQNHIKVQLDKGHINFSFNIYVNQNTKIEQLKQVMTNNLEMILNFINKYEKQKMYRQSSKINSIKLNIDQSKPFQKSTQLIQKYYVKLFEYLKVVNCEPESQTLITQIIGYNNLFKIQYKNSFDIDNSSLLLIQNGELQNLEKKINSLLKSFDINIQEIISNLFSKIYLECQLKNYYQFIEFQKLSEYFNNQLQQLETFEIRIQLLIQILCIYLLKRQLNLDLAFPQKDVIIIDSKKQIKLDMFTYLKYKSIKNDKLEQSEELYQIQEIQEIFNYFQLLFPFRVIIFILLKEKQVIIENYNITKEIENMKQEIKENKINLYFFIFQLIDIEKLIKQYLRF</sequence>
<keyword evidence="2" id="KW-1185">Reference proteome</keyword>
<proteinExistence type="predicted"/>
<organism evidence="1 2">
    <name type="scientific">Paramecium primaurelia</name>
    <dbReference type="NCBI Taxonomy" id="5886"/>
    <lineage>
        <taxon>Eukaryota</taxon>
        <taxon>Sar</taxon>
        <taxon>Alveolata</taxon>
        <taxon>Ciliophora</taxon>
        <taxon>Intramacronucleata</taxon>
        <taxon>Oligohymenophorea</taxon>
        <taxon>Peniculida</taxon>
        <taxon>Parameciidae</taxon>
        <taxon>Paramecium</taxon>
    </lineage>
</organism>